<evidence type="ECO:0008006" key="3">
    <source>
        <dbReference type="Google" id="ProtNLM"/>
    </source>
</evidence>
<dbReference type="InterPro" id="IPR012902">
    <property type="entry name" value="N_methyl_site"/>
</dbReference>
<dbReference type="AlphaFoldDB" id="A0A1F5H4S8"/>
<dbReference type="EMBL" id="MFBT01000025">
    <property type="protein sequence ID" value="OGD99044.1"/>
    <property type="molecule type" value="Genomic_DNA"/>
</dbReference>
<evidence type="ECO:0000313" key="1">
    <source>
        <dbReference type="EMBL" id="OGD99044.1"/>
    </source>
</evidence>
<organism evidence="1 2">
    <name type="scientific">Candidatus Curtissbacteria bacterium RIFCSPLOWO2_01_FULL_42_50</name>
    <dbReference type="NCBI Taxonomy" id="1797730"/>
    <lineage>
        <taxon>Bacteria</taxon>
        <taxon>Candidatus Curtissiibacteriota</taxon>
    </lineage>
</organism>
<sequence length="181" mass="19806">MRSGFSLIELLIVVALLGILSSSVVVAANPTKRLAQARDAQRKTNIGEIANALQANYTTFGQYPQENGCDSSIGTKENGNCPPSSPTGEWDVVSPFYQALVGQQLLKVLPVDPKNDSTYYYRYEPKGANQNPCKDENTVCRFWIGARLESPSDPASPVFRCSDDETLNDGVGCKEVSNFYK</sequence>
<gene>
    <name evidence="1" type="ORF">A3B54_04645</name>
</gene>
<dbReference type="Pfam" id="PF07963">
    <property type="entry name" value="N_methyl"/>
    <property type="match status" value="1"/>
</dbReference>
<evidence type="ECO:0000313" key="2">
    <source>
        <dbReference type="Proteomes" id="UP000177039"/>
    </source>
</evidence>
<dbReference type="Proteomes" id="UP000177039">
    <property type="component" value="Unassembled WGS sequence"/>
</dbReference>
<proteinExistence type="predicted"/>
<dbReference type="SUPFAM" id="SSF54523">
    <property type="entry name" value="Pili subunits"/>
    <property type="match status" value="1"/>
</dbReference>
<protein>
    <recommendedName>
        <fullName evidence="3">Type II secretion system protein GspG C-terminal domain-containing protein</fullName>
    </recommendedName>
</protein>
<name>A0A1F5H4S8_9BACT</name>
<comment type="caution">
    <text evidence="1">The sequence shown here is derived from an EMBL/GenBank/DDBJ whole genome shotgun (WGS) entry which is preliminary data.</text>
</comment>
<reference evidence="1 2" key="1">
    <citation type="journal article" date="2016" name="Nat. Commun.">
        <title>Thousands of microbial genomes shed light on interconnected biogeochemical processes in an aquifer system.</title>
        <authorList>
            <person name="Anantharaman K."/>
            <person name="Brown C.T."/>
            <person name="Hug L.A."/>
            <person name="Sharon I."/>
            <person name="Castelle C.J."/>
            <person name="Probst A.J."/>
            <person name="Thomas B.C."/>
            <person name="Singh A."/>
            <person name="Wilkins M.J."/>
            <person name="Karaoz U."/>
            <person name="Brodie E.L."/>
            <person name="Williams K.H."/>
            <person name="Hubbard S.S."/>
            <person name="Banfield J.F."/>
        </authorList>
    </citation>
    <scope>NUCLEOTIDE SEQUENCE [LARGE SCALE GENOMIC DNA]</scope>
</reference>
<accession>A0A1F5H4S8</accession>
<dbReference type="PANTHER" id="PTHR30093">
    <property type="entry name" value="GENERAL SECRETION PATHWAY PROTEIN G"/>
    <property type="match status" value="1"/>
</dbReference>
<dbReference type="PROSITE" id="PS00409">
    <property type="entry name" value="PROKAR_NTER_METHYL"/>
    <property type="match status" value="1"/>
</dbReference>
<dbReference type="InterPro" id="IPR045584">
    <property type="entry name" value="Pilin-like"/>
</dbReference>
<dbReference type="Gene3D" id="3.30.700.10">
    <property type="entry name" value="Glycoprotein, Type 4 Pilin"/>
    <property type="match status" value="1"/>
</dbReference>
<dbReference type="NCBIfam" id="TIGR02532">
    <property type="entry name" value="IV_pilin_GFxxxE"/>
    <property type="match status" value="1"/>
</dbReference>